<dbReference type="HOGENOM" id="CLU_2936404_0_0_3"/>
<feature type="region of interest" description="Disordered" evidence="1">
    <location>
        <begin position="1"/>
        <end position="25"/>
    </location>
</feature>
<dbReference type="Proteomes" id="UP000004775">
    <property type="component" value="Unassembled WGS sequence"/>
</dbReference>
<evidence type="ECO:0000256" key="1">
    <source>
        <dbReference type="SAM" id="MobiDB-lite"/>
    </source>
</evidence>
<dbReference type="AlphaFoldDB" id="I4HGI2"/>
<organism evidence="2 3">
    <name type="scientific">Microcystis aeruginosa PCC 9809</name>
    <dbReference type="NCBI Taxonomy" id="1160285"/>
    <lineage>
        <taxon>Bacteria</taxon>
        <taxon>Bacillati</taxon>
        <taxon>Cyanobacteriota</taxon>
        <taxon>Cyanophyceae</taxon>
        <taxon>Oscillatoriophycideae</taxon>
        <taxon>Chroococcales</taxon>
        <taxon>Microcystaceae</taxon>
        <taxon>Microcystis</taxon>
    </lineage>
</organism>
<protein>
    <submittedName>
        <fullName evidence="2">Uncharacterized protein</fullName>
    </submittedName>
</protein>
<gene>
    <name evidence="2" type="ORF">MICAH_110003</name>
</gene>
<sequence>MYRSLVFRSRTREGKQRDESARGGQTVKMRLSLKPHTLPAGKTFSASPICVIIGWSKMLV</sequence>
<reference evidence="2 3" key="1">
    <citation type="submission" date="2012-04" db="EMBL/GenBank/DDBJ databases">
        <authorList>
            <person name="Genoscope - CEA"/>
        </authorList>
    </citation>
    <scope>NUCLEOTIDE SEQUENCE [LARGE SCALE GENOMIC DNA]</scope>
    <source>
        <strain evidence="2 3">9809</strain>
    </source>
</reference>
<comment type="caution">
    <text evidence="2">The sequence shown here is derived from an EMBL/GenBank/DDBJ whole genome shotgun (WGS) entry which is preliminary data.</text>
</comment>
<evidence type="ECO:0000313" key="3">
    <source>
        <dbReference type="Proteomes" id="UP000004775"/>
    </source>
</evidence>
<feature type="compositionally biased region" description="Basic and acidic residues" evidence="1">
    <location>
        <begin position="10"/>
        <end position="21"/>
    </location>
</feature>
<dbReference type="EMBL" id="CAIO01000013">
    <property type="protein sequence ID" value="CCI21156.1"/>
    <property type="molecule type" value="Genomic_DNA"/>
</dbReference>
<accession>I4HGI2</accession>
<evidence type="ECO:0000313" key="2">
    <source>
        <dbReference type="EMBL" id="CCI21156.1"/>
    </source>
</evidence>
<proteinExistence type="predicted"/>
<name>I4HGI2_MICAE</name>